<evidence type="ECO:0000313" key="1">
    <source>
        <dbReference type="EMBL" id="SFK79208.1"/>
    </source>
</evidence>
<dbReference type="Proteomes" id="UP000198755">
    <property type="component" value="Unassembled WGS sequence"/>
</dbReference>
<organism evidence="1 2">
    <name type="scientific">Methylocapsa palsarum</name>
    <dbReference type="NCBI Taxonomy" id="1612308"/>
    <lineage>
        <taxon>Bacteria</taxon>
        <taxon>Pseudomonadati</taxon>
        <taxon>Pseudomonadota</taxon>
        <taxon>Alphaproteobacteria</taxon>
        <taxon>Hyphomicrobiales</taxon>
        <taxon>Beijerinckiaceae</taxon>
        <taxon>Methylocapsa</taxon>
    </lineage>
</organism>
<evidence type="ECO:0000313" key="2">
    <source>
        <dbReference type="Proteomes" id="UP000198755"/>
    </source>
</evidence>
<gene>
    <name evidence="1" type="ORF">SAMN05444581_12124</name>
</gene>
<dbReference type="EMBL" id="FOSN01000021">
    <property type="protein sequence ID" value="SFK79208.1"/>
    <property type="molecule type" value="Genomic_DNA"/>
</dbReference>
<dbReference type="RefSeq" id="WP_139223694.1">
    <property type="nucleotide sequence ID" value="NZ_FOSN01000021.1"/>
</dbReference>
<keyword evidence="2" id="KW-1185">Reference proteome</keyword>
<protein>
    <submittedName>
        <fullName evidence="1">Uncharacterized protein</fullName>
    </submittedName>
</protein>
<proteinExistence type="predicted"/>
<dbReference type="STRING" id="1612308.SAMN05444581_12124"/>
<name>A0A1I4CDD4_9HYPH</name>
<dbReference type="AlphaFoldDB" id="A0A1I4CDD4"/>
<accession>A0A1I4CDD4</accession>
<reference evidence="1 2" key="1">
    <citation type="submission" date="2016-10" db="EMBL/GenBank/DDBJ databases">
        <authorList>
            <person name="de Groot N.N."/>
        </authorList>
    </citation>
    <scope>NUCLEOTIDE SEQUENCE [LARGE SCALE GENOMIC DNA]</scope>
    <source>
        <strain evidence="1 2">NE2</strain>
    </source>
</reference>
<sequence>MDDIAEPTDADNARVVWAVARIPNCVSLEDKGAAILGKALKRAAYWRSVAASTTPRRQRDRLKQIEGHASHLARLLAEDCATRDDIVYCWPHFPIKSAPPSLGCTRRGLAAIRKAAGRAQKLSGGSAFRDQFGSADRLFIQRVAKIYFEKSGRQPRISRINDQKDIGGPFVRFVQEASRQFCMGMTVPSAEAIKNACVMRKKSMSGRG</sequence>